<dbReference type="AlphaFoldDB" id="E9B1Z7"/>
<dbReference type="VEuPathDB" id="TriTrypDB:LmxM.30.1980"/>
<reference evidence="2 3" key="1">
    <citation type="journal article" date="2011" name="Genome Res.">
        <title>Chromosome and gene copy number variation allow major structural change between species and strains of Leishmania.</title>
        <authorList>
            <person name="Rogers M.B."/>
            <person name="Hilley J.D."/>
            <person name="Dickens N.J."/>
            <person name="Wilkes J."/>
            <person name="Bates P.A."/>
            <person name="Depledge D.P."/>
            <person name="Harris D."/>
            <person name="Her Y."/>
            <person name="Herzyk P."/>
            <person name="Imamura H."/>
            <person name="Otto T.D."/>
            <person name="Sanders M."/>
            <person name="Seeger K."/>
            <person name="Dujardin J.C."/>
            <person name="Berriman M."/>
            <person name="Smith D.F."/>
            <person name="Hertz-Fowler C."/>
            <person name="Mottram J.C."/>
        </authorList>
    </citation>
    <scope>NUCLEOTIDE SEQUENCE [LARGE SCALE GENOMIC DNA]</scope>
    <source>
        <strain evidence="2 3">MHOM/GT/2001/U1103</strain>
    </source>
</reference>
<dbReference type="OrthoDB" id="10468487at2759"/>
<feature type="compositionally biased region" description="Basic residues" evidence="1">
    <location>
        <begin position="38"/>
        <end position="47"/>
    </location>
</feature>
<dbReference type="KEGG" id="lmi:LMXM_30_1980"/>
<organism evidence="2 3">
    <name type="scientific">Leishmania mexicana (strain MHOM/GT/2001/U1103)</name>
    <dbReference type="NCBI Taxonomy" id="929439"/>
    <lineage>
        <taxon>Eukaryota</taxon>
        <taxon>Discoba</taxon>
        <taxon>Euglenozoa</taxon>
        <taxon>Kinetoplastea</taxon>
        <taxon>Metakinetoplastina</taxon>
        <taxon>Trypanosomatida</taxon>
        <taxon>Trypanosomatidae</taxon>
        <taxon>Leishmaniinae</taxon>
        <taxon>Leishmania</taxon>
    </lineage>
</organism>
<dbReference type="EMBL" id="FR799583">
    <property type="protein sequence ID" value="CBZ29254.1"/>
    <property type="molecule type" value="Genomic_DNA"/>
</dbReference>
<dbReference type="RefSeq" id="XP_003877717.1">
    <property type="nucleotide sequence ID" value="XM_003877668.1"/>
</dbReference>
<protein>
    <submittedName>
        <fullName evidence="2">Uncharacterized protein</fullName>
    </submittedName>
</protein>
<evidence type="ECO:0000313" key="3">
    <source>
        <dbReference type="Proteomes" id="UP000007259"/>
    </source>
</evidence>
<dbReference type="GeneID" id="13451961"/>
<dbReference type="Proteomes" id="UP000007259">
    <property type="component" value="Chromosome 30"/>
</dbReference>
<keyword evidence="3" id="KW-1185">Reference proteome</keyword>
<sequence length="47" mass="5311">MELYKRTPDGSIAFTLTELEDAAAGVEERRSRESAAAWKRKNRRDAG</sequence>
<evidence type="ECO:0000313" key="2">
    <source>
        <dbReference type="EMBL" id="CBZ29254.1"/>
    </source>
</evidence>
<proteinExistence type="predicted"/>
<feature type="region of interest" description="Disordered" evidence="1">
    <location>
        <begin position="23"/>
        <end position="47"/>
    </location>
</feature>
<name>E9B1Z7_LEIMU</name>
<gene>
    <name evidence="2" type="ORF">LMXM_30_1980</name>
</gene>
<evidence type="ECO:0000256" key="1">
    <source>
        <dbReference type="SAM" id="MobiDB-lite"/>
    </source>
</evidence>
<accession>E9B1Z7</accession>